<organism evidence="2 3">
    <name type="scientific">Billgrantia endophytica</name>
    <dbReference type="NCBI Taxonomy" id="2033802"/>
    <lineage>
        <taxon>Bacteria</taxon>
        <taxon>Pseudomonadati</taxon>
        <taxon>Pseudomonadota</taxon>
        <taxon>Gammaproteobacteria</taxon>
        <taxon>Oceanospirillales</taxon>
        <taxon>Halomonadaceae</taxon>
        <taxon>Billgrantia</taxon>
    </lineage>
</organism>
<feature type="signal peptide" evidence="1">
    <location>
        <begin position="1"/>
        <end position="26"/>
    </location>
</feature>
<name>A0A2N7U112_9GAMM</name>
<feature type="chain" id="PRO_5014821495" evidence="1">
    <location>
        <begin position="27"/>
        <end position="142"/>
    </location>
</feature>
<evidence type="ECO:0000256" key="1">
    <source>
        <dbReference type="SAM" id="SignalP"/>
    </source>
</evidence>
<accession>A0A2N7U112</accession>
<dbReference type="Pfam" id="PF06366">
    <property type="entry name" value="FlhE"/>
    <property type="match status" value="1"/>
</dbReference>
<sequence length="142" mass="15105">MKTHARGWGGVGLVLMGALMSSLALAAGSWVATAPSVQVAMVDRPTRSALLVPPSPELARGQAIGQVSWRFQPPTGGEVDAWLCHVAGCVPLPGPRGQTAALKGMPADSPLHFQFTLRGHGQRVMTLQGLQVIVNHDHKRYR</sequence>
<dbReference type="AlphaFoldDB" id="A0A2N7U112"/>
<keyword evidence="3" id="KW-1185">Reference proteome</keyword>
<reference evidence="2 3" key="1">
    <citation type="submission" date="2018-01" db="EMBL/GenBank/DDBJ databases">
        <title>Halomonas endophytica sp. nov., isolated from storage liquid in the stems of Populus euphratica.</title>
        <authorList>
            <person name="Chen C."/>
        </authorList>
    </citation>
    <scope>NUCLEOTIDE SEQUENCE [LARGE SCALE GENOMIC DNA]</scope>
    <source>
        <strain evidence="2 3">MC28</strain>
    </source>
</reference>
<proteinExistence type="predicted"/>
<keyword evidence="2" id="KW-0282">Flagellum</keyword>
<dbReference type="Proteomes" id="UP000235803">
    <property type="component" value="Unassembled WGS sequence"/>
</dbReference>
<keyword evidence="1" id="KW-0732">Signal</keyword>
<gene>
    <name evidence="2" type="ORF">C1H69_14865</name>
</gene>
<dbReference type="EMBL" id="PNRF01000029">
    <property type="protein sequence ID" value="PMR74125.1"/>
    <property type="molecule type" value="Genomic_DNA"/>
</dbReference>
<protein>
    <submittedName>
        <fullName evidence="2">Flagellar FlhE</fullName>
    </submittedName>
</protein>
<keyword evidence="2" id="KW-0969">Cilium</keyword>
<keyword evidence="2" id="KW-0966">Cell projection</keyword>
<evidence type="ECO:0000313" key="3">
    <source>
        <dbReference type="Proteomes" id="UP000235803"/>
    </source>
</evidence>
<dbReference type="InterPro" id="IPR009420">
    <property type="entry name" value="FlhE"/>
</dbReference>
<evidence type="ECO:0000313" key="2">
    <source>
        <dbReference type="EMBL" id="PMR74125.1"/>
    </source>
</evidence>
<comment type="caution">
    <text evidence="2">The sequence shown here is derived from an EMBL/GenBank/DDBJ whole genome shotgun (WGS) entry which is preliminary data.</text>
</comment>